<evidence type="ECO:0000256" key="1">
    <source>
        <dbReference type="SAM" id="MobiDB-lite"/>
    </source>
</evidence>
<keyword evidence="3" id="KW-1185">Reference proteome</keyword>
<protein>
    <submittedName>
        <fullName evidence="2">Uncharacterized protein</fullName>
    </submittedName>
</protein>
<evidence type="ECO:0000313" key="3">
    <source>
        <dbReference type="Proteomes" id="UP001589647"/>
    </source>
</evidence>
<feature type="compositionally biased region" description="Basic and acidic residues" evidence="1">
    <location>
        <begin position="34"/>
        <end position="55"/>
    </location>
</feature>
<sequence length="55" mass="6049">MSAEILARTAAAMSLATALIEYAATTRDRHRRPTDHGESNIAHSDLDRMQGPVDR</sequence>
<dbReference type="RefSeq" id="WP_189650673.1">
    <property type="nucleotide sequence ID" value="NZ_BMRC01000015.1"/>
</dbReference>
<name>A0ABV5IQ26_9ACTN</name>
<evidence type="ECO:0000313" key="2">
    <source>
        <dbReference type="EMBL" id="MFB9206611.1"/>
    </source>
</evidence>
<organism evidence="2 3">
    <name type="scientific">Nonomuraea spiralis</name>
    <dbReference type="NCBI Taxonomy" id="46182"/>
    <lineage>
        <taxon>Bacteria</taxon>
        <taxon>Bacillati</taxon>
        <taxon>Actinomycetota</taxon>
        <taxon>Actinomycetes</taxon>
        <taxon>Streptosporangiales</taxon>
        <taxon>Streptosporangiaceae</taxon>
        <taxon>Nonomuraea</taxon>
    </lineage>
</organism>
<dbReference type="Proteomes" id="UP001589647">
    <property type="component" value="Unassembled WGS sequence"/>
</dbReference>
<comment type="caution">
    <text evidence="2">The sequence shown here is derived from an EMBL/GenBank/DDBJ whole genome shotgun (WGS) entry which is preliminary data.</text>
</comment>
<dbReference type="EMBL" id="JBHMEI010000039">
    <property type="protein sequence ID" value="MFB9206611.1"/>
    <property type="molecule type" value="Genomic_DNA"/>
</dbReference>
<accession>A0ABV5IQ26</accession>
<gene>
    <name evidence="2" type="ORF">ACFFV7_35820</name>
</gene>
<proteinExistence type="predicted"/>
<feature type="region of interest" description="Disordered" evidence="1">
    <location>
        <begin position="25"/>
        <end position="55"/>
    </location>
</feature>
<reference evidence="2 3" key="1">
    <citation type="submission" date="2024-09" db="EMBL/GenBank/DDBJ databases">
        <authorList>
            <person name="Sun Q."/>
            <person name="Mori K."/>
        </authorList>
    </citation>
    <scope>NUCLEOTIDE SEQUENCE [LARGE SCALE GENOMIC DNA]</scope>
    <source>
        <strain evidence="2 3">CCM 3426</strain>
    </source>
</reference>